<evidence type="ECO:0000256" key="1">
    <source>
        <dbReference type="SAM" id="MobiDB-lite"/>
    </source>
</evidence>
<gene>
    <name evidence="4" type="ORF">PPAR00522_LOCUS5844</name>
</gene>
<organism evidence="4">
    <name type="scientific">Polytomella parva</name>
    <dbReference type="NCBI Taxonomy" id="51329"/>
    <lineage>
        <taxon>Eukaryota</taxon>
        <taxon>Viridiplantae</taxon>
        <taxon>Chlorophyta</taxon>
        <taxon>core chlorophytes</taxon>
        <taxon>Chlorophyceae</taxon>
        <taxon>CS clade</taxon>
        <taxon>Chlamydomonadales</taxon>
        <taxon>Chlamydomonadaceae</taxon>
        <taxon>Polytomella</taxon>
    </lineage>
</organism>
<proteinExistence type="predicted"/>
<feature type="transmembrane region" description="Helical" evidence="2">
    <location>
        <begin position="486"/>
        <end position="504"/>
    </location>
</feature>
<evidence type="ECO:0000259" key="3">
    <source>
        <dbReference type="Pfam" id="PF02517"/>
    </source>
</evidence>
<keyword evidence="2" id="KW-1133">Transmembrane helix</keyword>
<dbReference type="GO" id="GO:0004175">
    <property type="term" value="F:endopeptidase activity"/>
    <property type="evidence" value="ECO:0007669"/>
    <property type="project" value="UniProtKB-ARBA"/>
</dbReference>
<keyword evidence="2" id="KW-0812">Transmembrane</keyword>
<feature type="transmembrane region" description="Helical" evidence="2">
    <location>
        <begin position="459"/>
        <end position="479"/>
    </location>
</feature>
<dbReference type="GO" id="GO:0080120">
    <property type="term" value="P:CAAX-box protein maturation"/>
    <property type="evidence" value="ECO:0007669"/>
    <property type="project" value="UniProtKB-ARBA"/>
</dbReference>
<dbReference type="EMBL" id="HBFM01009115">
    <property type="protein sequence ID" value="CAD8769446.1"/>
    <property type="molecule type" value="Transcribed_RNA"/>
</dbReference>
<feature type="domain" description="CAAX prenyl protease 2/Lysostaphin resistance protein A-like" evidence="3">
    <location>
        <begin position="433"/>
        <end position="518"/>
    </location>
</feature>
<protein>
    <recommendedName>
        <fullName evidence="3">CAAX prenyl protease 2/Lysostaphin resistance protein A-like domain-containing protein</fullName>
    </recommendedName>
</protein>
<dbReference type="PANTHER" id="PTHR43592">
    <property type="entry name" value="CAAX AMINO TERMINAL PROTEASE"/>
    <property type="match status" value="1"/>
</dbReference>
<name>A0A7S0YGQ9_9CHLO</name>
<feature type="region of interest" description="Disordered" evidence="1">
    <location>
        <begin position="247"/>
        <end position="286"/>
    </location>
</feature>
<evidence type="ECO:0000313" key="4">
    <source>
        <dbReference type="EMBL" id="CAD8769446.1"/>
    </source>
</evidence>
<accession>A0A7S0YGQ9</accession>
<dbReference type="PANTHER" id="PTHR43592:SF24">
    <property type="entry name" value="CAAX AMINO TERMINAL PROTEASE FAMILY PROTEIN"/>
    <property type="match status" value="1"/>
</dbReference>
<feature type="region of interest" description="Disordered" evidence="1">
    <location>
        <begin position="114"/>
        <end position="133"/>
    </location>
</feature>
<evidence type="ECO:0000256" key="2">
    <source>
        <dbReference type="SAM" id="Phobius"/>
    </source>
</evidence>
<dbReference type="AlphaFoldDB" id="A0A7S0YGQ9"/>
<sequence>MNNSSFRSCTVKRHSRALIYPRAIAINPLAFPSQFKISYNRTFLENKFRLSKTHIVCQRTFSSHRVKTAFLCNAQHNDKVSNDTESFASHPIIDVAPFKAVKAENSEKSFIANPSLTTATNDDNDNQSAVNDSSKSFKATISSKEQSPIIESGVVIPPWNLWKVVQVLSLWWLCYVVLGQVLVPLALELLSVDRSALSTRGHAVLHLALDLSQLVATLSVLYHCLAEYRPRKLGMFPVVFRLLPPRPKPEGGGGEGTKVGERGANLGGDESSRGRKNGSVEPNEQLRQKTPFPWPLACLIGSASFPLIDWIANLDLDAITTALTSMLHAYVDGSSASLLSIGTSLLGLADGHEDSPSSTLNGVSSSSPSPFLLPSSLFTPSNESSGGGAFLSSEFSEADFGDQLERSFLDVGKGDSGVGGGSGSGSGDIFTHVLYFVVVSACAPVWEEALFRGFLLPSLLKYCHPYVAVLASALIFAMCHFKQSTFLPLLALGVLFSSVFLATNNLVPSVVLHGLWNLYVLHGLITGRK</sequence>
<dbReference type="InterPro" id="IPR003675">
    <property type="entry name" value="Rce1/LyrA-like_dom"/>
</dbReference>
<reference evidence="4" key="1">
    <citation type="submission" date="2021-01" db="EMBL/GenBank/DDBJ databases">
        <authorList>
            <person name="Corre E."/>
            <person name="Pelletier E."/>
            <person name="Niang G."/>
            <person name="Scheremetjew M."/>
            <person name="Finn R."/>
            <person name="Kale V."/>
            <person name="Holt S."/>
            <person name="Cochrane G."/>
            <person name="Meng A."/>
            <person name="Brown T."/>
            <person name="Cohen L."/>
        </authorList>
    </citation>
    <scope>NUCLEOTIDE SEQUENCE</scope>
    <source>
        <strain evidence="4">SAG 63-3</strain>
    </source>
</reference>
<keyword evidence="2" id="KW-0472">Membrane</keyword>
<dbReference type="Pfam" id="PF02517">
    <property type="entry name" value="Rce1-like"/>
    <property type="match status" value="1"/>
</dbReference>